<dbReference type="PANTHER" id="PTHR16515:SF49">
    <property type="entry name" value="GASTRULA ZINC FINGER PROTEIN XLCGF49.1-LIKE-RELATED"/>
    <property type="match status" value="1"/>
</dbReference>
<comment type="similarity">
    <text evidence="2">Belongs to the krueppel C2H2-type zinc-finger protein family.</text>
</comment>
<evidence type="ECO:0000256" key="8">
    <source>
        <dbReference type="ARBA" id="ARBA00023125"/>
    </source>
</evidence>
<dbReference type="AlphaFoldDB" id="A0A9D4KKG7"/>
<dbReference type="InterPro" id="IPR050331">
    <property type="entry name" value="Zinc_finger"/>
</dbReference>
<evidence type="ECO:0000256" key="5">
    <source>
        <dbReference type="ARBA" id="ARBA00022771"/>
    </source>
</evidence>
<evidence type="ECO:0000256" key="10">
    <source>
        <dbReference type="ARBA" id="ARBA00023242"/>
    </source>
</evidence>
<accession>A0A9D4KKG7</accession>
<evidence type="ECO:0000256" key="3">
    <source>
        <dbReference type="ARBA" id="ARBA00022723"/>
    </source>
</evidence>
<dbReference type="FunFam" id="3.30.160.60:FF:000450">
    <property type="entry name" value="PR domain zinc finger protein 14"/>
    <property type="match status" value="1"/>
</dbReference>
<sequence length="228" mass="25436">MGAVSPISFPRGPDMLTSPPSREDDCKSSVSDVTHSSDDTSPASNTNDTPETERYSDPELSPRHHAAYPQQMSPLNLTSYRTPSKYSRTSDSSPSAFTSPLTSTSRSPKTSPTSTTSSTHQHKPSPTEEFLSLRPKRNRERTWLPCEVCGKKFDRPSLLKRHMRTHTGEKPHACDVCGKAFSTSSSLNTHRRIHSGEKPHECGVCGKRFTASSNLYYHKMTHNKVCYY</sequence>
<gene>
    <name evidence="15" type="ORF">DPMN_007643</name>
    <name evidence="14" type="ORF">DPMN_115018</name>
</gene>
<keyword evidence="16" id="KW-1185">Reference proteome</keyword>
<dbReference type="EMBL" id="JAIWYP010000001">
    <property type="protein sequence ID" value="KAH3883683.1"/>
    <property type="molecule type" value="Genomic_DNA"/>
</dbReference>
<comment type="subcellular location">
    <subcellularLocation>
        <location evidence="1">Nucleus</location>
    </subcellularLocation>
</comment>
<feature type="compositionally biased region" description="Basic and acidic residues" evidence="12">
    <location>
        <begin position="51"/>
        <end position="62"/>
    </location>
</feature>
<organism evidence="14 16">
    <name type="scientific">Dreissena polymorpha</name>
    <name type="common">Zebra mussel</name>
    <name type="synonym">Mytilus polymorpha</name>
    <dbReference type="NCBI Taxonomy" id="45954"/>
    <lineage>
        <taxon>Eukaryota</taxon>
        <taxon>Metazoa</taxon>
        <taxon>Spiralia</taxon>
        <taxon>Lophotrochozoa</taxon>
        <taxon>Mollusca</taxon>
        <taxon>Bivalvia</taxon>
        <taxon>Autobranchia</taxon>
        <taxon>Heteroconchia</taxon>
        <taxon>Euheterodonta</taxon>
        <taxon>Imparidentia</taxon>
        <taxon>Neoheterodontei</taxon>
        <taxon>Myida</taxon>
        <taxon>Dreissenoidea</taxon>
        <taxon>Dreissenidae</taxon>
        <taxon>Dreissena</taxon>
    </lineage>
</organism>
<dbReference type="EMBL" id="JAIWYP010000004">
    <property type="protein sequence ID" value="KAH3841552.1"/>
    <property type="molecule type" value="Genomic_DNA"/>
</dbReference>
<evidence type="ECO:0000256" key="2">
    <source>
        <dbReference type="ARBA" id="ARBA00006991"/>
    </source>
</evidence>
<feature type="compositionally biased region" description="Polar residues" evidence="12">
    <location>
        <begin position="70"/>
        <end position="97"/>
    </location>
</feature>
<evidence type="ECO:0000313" key="14">
    <source>
        <dbReference type="EMBL" id="KAH3841552.1"/>
    </source>
</evidence>
<keyword evidence="5 11" id="KW-0863">Zinc-finger</keyword>
<keyword evidence="6" id="KW-0862">Zinc</keyword>
<dbReference type="PROSITE" id="PS00028">
    <property type="entry name" value="ZINC_FINGER_C2H2_1"/>
    <property type="match status" value="3"/>
</dbReference>
<dbReference type="GO" id="GO:0010468">
    <property type="term" value="P:regulation of gene expression"/>
    <property type="evidence" value="ECO:0007669"/>
    <property type="project" value="TreeGrafter"/>
</dbReference>
<dbReference type="SMART" id="SM00355">
    <property type="entry name" value="ZnF_C2H2"/>
    <property type="match status" value="3"/>
</dbReference>
<evidence type="ECO:0000256" key="6">
    <source>
        <dbReference type="ARBA" id="ARBA00022833"/>
    </source>
</evidence>
<dbReference type="InterPro" id="IPR036236">
    <property type="entry name" value="Znf_C2H2_sf"/>
</dbReference>
<evidence type="ECO:0000259" key="13">
    <source>
        <dbReference type="PROSITE" id="PS50157"/>
    </source>
</evidence>
<feature type="region of interest" description="Disordered" evidence="12">
    <location>
        <begin position="1"/>
        <end position="136"/>
    </location>
</feature>
<dbReference type="Gene3D" id="3.30.160.60">
    <property type="entry name" value="Classic Zinc Finger"/>
    <property type="match status" value="3"/>
</dbReference>
<evidence type="ECO:0000256" key="7">
    <source>
        <dbReference type="ARBA" id="ARBA00023015"/>
    </source>
</evidence>
<keyword evidence="8" id="KW-0238">DNA-binding</keyword>
<evidence type="ECO:0000256" key="11">
    <source>
        <dbReference type="PROSITE-ProRule" id="PRU00042"/>
    </source>
</evidence>
<evidence type="ECO:0000256" key="4">
    <source>
        <dbReference type="ARBA" id="ARBA00022737"/>
    </source>
</evidence>
<dbReference type="Pfam" id="PF00096">
    <property type="entry name" value="zf-C2H2"/>
    <property type="match status" value="1"/>
</dbReference>
<dbReference type="PANTHER" id="PTHR16515">
    <property type="entry name" value="PR DOMAIN ZINC FINGER PROTEIN"/>
    <property type="match status" value="1"/>
</dbReference>
<evidence type="ECO:0000256" key="1">
    <source>
        <dbReference type="ARBA" id="ARBA00004123"/>
    </source>
</evidence>
<dbReference type="Proteomes" id="UP000828390">
    <property type="component" value="Unassembled WGS sequence"/>
</dbReference>
<comment type="caution">
    <text evidence="14">The sequence shown here is derived from an EMBL/GenBank/DDBJ whole genome shotgun (WGS) entry which is preliminary data.</text>
</comment>
<dbReference type="GO" id="GO:0005634">
    <property type="term" value="C:nucleus"/>
    <property type="evidence" value="ECO:0007669"/>
    <property type="project" value="UniProtKB-SubCell"/>
</dbReference>
<evidence type="ECO:0000313" key="16">
    <source>
        <dbReference type="Proteomes" id="UP000828390"/>
    </source>
</evidence>
<dbReference type="SUPFAM" id="SSF57667">
    <property type="entry name" value="beta-beta-alpha zinc fingers"/>
    <property type="match status" value="2"/>
</dbReference>
<feature type="domain" description="C2H2-type" evidence="13">
    <location>
        <begin position="172"/>
        <end position="199"/>
    </location>
</feature>
<dbReference type="FunFam" id="3.30.160.60:FF:000557">
    <property type="entry name" value="zinc finger and SCAN domain-containing protein 29"/>
    <property type="match status" value="1"/>
</dbReference>
<dbReference type="Pfam" id="PF13465">
    <property type="entry name" value="zf-H2C2_2"/>
    <property type="match status" value="1"/>
</dbReference>
<keyword evidence="4" id="KW-0677">Repeat</keyword>
<dbReference type="GO" id="GO:0008270">
    <property type="term" value="F:zinc ion binding"/>
    <property type="evidence" value="ECO:0007669"/>
    <property type="project" value="UniProtKB-KW"/>
</dbReference>
<keyword evidence="7" id="KW-0805">Transcription regulation</keyword>
<dbReference type="PROSITE" id="PS50157">
    <property type="entry name" value="ZINC_FINGER_C2H2_2"/>
    <property type="match status" value="3"/>
</dbReference>
<evidence type="ECO:0000256" key="12">
    <source>
        <dbReference type="SAM" id="MobiDB-lite"/>
    </source>
</evidence>
<keyword evidence="10" id="KW-0539">Nucleus</keyword>
<reference evidence="14" key="2">
    <citation type="submission" date="2020-11" db="EMBL/GenBank/DDBJ databases">
        <authorList>
            <person name="McCartney M.A."/>
            <person name="Auch B."/>
            <person name="Kono T."/>
            <person name="Mallez S."/>
            <person name="Becker A."/>
            <person name="Gohl D.M."/>
            <person name="Silverstein K.A.T."/>
            <person name="Koren S."/>
            <person name="Bechman K.B."/>
            <person name="Herman A."/>
            <person name="Abrahante J.E."/>
            <person name="Garbe J."/>
        </authorList>
    </citation>
    <scope>NUCLEOTIDE SEQUENCE</scope>
    <source>
        <strain evidence="14">Duluth1</strain>
        <tissue evidence="14">Whole animal</tissue>
    </source>
</reference>
<feature type="domain" description="C2H2-type" evidence="13">
    <location>
        <begin position="200"/>
        <end position="222"/>
    </location>
</feature>
<proteinExistence type="inferred from homology"/>
<name>A0A9D4KKG7_DREPO</name>
<reference evidence="14" key="1">
    <citation type="journal article" date="2019" name="bioRxiv">
        <title>The Genome of the Zebra Mussel, Dreissena polymorpha: A Resource for Invasive Species Research.</title>
        <authorList>
            <person name="McCartney M.A."/>
            <person name="Auch B."/>
            <person name="Kono T."/>
            <person name="Mallez S."/>
            <person name="Zhang Y."/>
            <person name="Obille A."/>
            <person name="Becker A."/>
            <person name="Abrahante J.E."/>
            <person name="Garbe J."/>
            <person name="Badalamenti J.P."/>
            <person name="Herman A."/>
            <person name="Mangelson H."/>
            <person name="Liachko I."/>
            <person name="Sullivan S."/>
            <person name="Sone E.D."/>
            <person name="Koren S."/>
            <person name="Silverstein K.A.T."/>
            <person name="Beckman K.B."/>
            <person name="Gohl D.M."/>
        </authorList>
    </citation>
    <scope>NUCLEOTIDE SEQUENCE</scope>
    <source>
        <strain evidence="14">Duluth1</strain>
        <tissue evidence="14">Whole animal</tissue>
    </source>
</reference>
<feature type="compositionally biased region" description="Low complexity" evidence="12">
    <location>
        <begin position="98"/>
        <end position="119"/>
    </location>
</feature>
<dbReference type="GO" id="GO:0003677">
    <property type="term" value="F:DNA binding"/>
    <property type="evidence" value="ECO:0007669"/>
    <property type="project" value="UniProtKB-KW"/>
</dbReference>
<protein>
    <recommendedName>
        <fullName evidence="13">C2H2-type domain-containing protein</fullName>
    </recommendedName>
</protein>
<evidence type="ECO:0000313" key="15">
    <source>
        <dbReference type="EMBL" id="KAH3883683.1"/>
    </source>
</evidence>
<evidence type="ECO:0000256" key="9">
    <source>
        <dbReference type="ARBA" id="ARBA00023163"/>
    </source>
</evidence>
<keyword evidence="9" id="KW-0804">Transcription</keyword>
<dbReference type="FunFam" id="3.30.160.60:FF:000761">
    <property type="entry name" value="Zinc finger protein 449"/>
    <property type="match status" value="1"/>
</dbReference>
<dbReference type="InterPro" id="IPR013087">
    <property type="entry name" value="Znf_C2H2_type"/>
</dbReference>
<feature type="domain" description="C2H2-type" evidence="13">
    <location>
        <begin position="144"/>
        <end position="171"/>
    </location>
</feature>
<keyword evidence="3" id="KW-0479">Metal-binding</keyword>